<name>A0A6A6H2U7_VIRVR</name>
<dbReference type="PANTHER" id="PTHR10039:SF16">
    <property type="entry name" value="GPI INOSITOL-DEACYLASE"/>
    <property type="match status" value="1"/>
</dbReference>
<dbReference type="SMART" id="SM00320">
    <property type="entry name" value="WD40"/>
    <property type="match status" value="5"/>
</dbReference>
<evidence type="ECO:0000256" key="2">
    <source>
        <dbReference type="ARBA" id="ARBA00015856"/>
    </source>
</evidence>
<dbReference type="Proteomes" id="UP000800092">
    <property type="component" value="Unassembled WGS sequence"/>
</dbReference>
<keyword evidence="4" id="KW-0256">Endoplasmic reticulum</keyword>
<dbReference type="GO" id="GO:0016788">
    <property type="term" value="F:hydrolase activity, acting on ester bonds"/>
    <property type="evidence" value="ECO:0007669"/>
    <property type="project" value="InterPro"/>
</dbReference>
<dbReference type="OrthoDB" id="194358at2759"/>
<keyword evidence="4" id="KW-0653">Protein transport</keyword>
<evidence type="ECO:0000313" key="10">
    <source>
        <dbReference type="Proteomes" id="UP000800092"/>
    </source>
</evidence>
<feature type="region of interest" description="Disordered" evidence="5">
    <location>
        <begin position="27"/>
        <end position="51"/>
    </location>
</feature>
<dbReference type="GO" id="GO:0005789">
    <property type="term" value="C:endoplasmic reticulum membrane"/>
    <property type="evidence" value="ECO:0007669"/>
    <property type="project" value="UniProtKB-SubCell"/>
</dbReference>
<dbReference type="Gene3D" id="2.130.10.10">
    <property type="entry name" value="YVTN repeat-like/Quinoprotein amine dehydrogenase"/>
    <property type="match status" value="2"/>
</dbReference>
<dbReference type="Pfam" id="PF00400">
    <property type="entry name" value="WD40"/>
    <property type="match status" value="2"/>
</dbReference>
<dbReference type="Pfam" id="PF24883">
    <property type="entry name" value="NPHP3_N"/>
    <property type="match status" value="1"/>
</dbReference>
<keyword evidence="10" id="KW-1185">Reference proteome</keyword>
<feature type="domain" description="GPI inositol-deacylase winged helix" evidence="7">
    <location>
        <begin position="621"/>
        <end position="707"/>
    </location>
</feature>
<evidence type="ECO:0000259" key="6">
    <source>
        <dbReference type="Pfam" id="PF07819"/>
    </source>
</evidence>
<evidence type="ECO:0000313" key="9">
    <source>
        <dbReference type="EMBL" id="KAF2232191.1"/>
    </source>
</evidence>
<dbReference type="PANTHER" id="PTHR10039">
    <property type="entry name" value="AMELOGENIN"/>
    <property type="match status" value="1"/>
</dbReference>
<evidence type="ECO:0000259" key="7">
    <source>
        <dbReference type="Pfam" id="PF22939"/>
    </source>
</evidence>
<dbReference type="InterPro" id="IPR056884">
    <property type="entry name" value="NPHP3-like_N"/>
</dbReference>
<dbReference type="Pfam" id="PF22939">
    <property type="entry name" value="WHD_GPIID"/>
    <property type="match status" value="1"/>
</dbReference>
<dbReference type="EC" id="3.1.-.-" evidence="4"/>
<keyword evidence="4" id="KW-0813">Transport</keyword>
<dbReference type="InterPro" id="IPR015943">
    <property type="entry name" value="WD40/YVTN_repeat-like_dom_sf"/>
</dbReference>
<protein>
    <recommendedName>
        <fullName evidence="2 4">GPI inositol-deacylase</fullName>
        <ecNumber evidence="4">3.1.-.-</ecNumber>
    </recommendedName>
</protein>
<dbReference type="InterPro" id="IPR054471">
    <property type="entry name" value="GPIID_WHD"/>
</dbReference>
<dbReference type="InterPro" id="IPR036322">
    <property type="entry name" value="WD40_repeat_dom_sf"/>
</dbReference>
<keyword evidence="3" id="KW-0677">Repeat</keyword>
<gene>
    <name evidence="9" type="ORF">EV356DRAFT_489005</name>
</gene>
<comment type="subcellular location">
    <subcellularLocation>
        <location evidence="4">Endoplasmic reticulum membrane</location>
    </subcellularLocation>
</comment>
<evidence type="ECO:0000256" key="5">
    <source>
        <dbReference type="SAM" id="MobiDB-lite"/>
    </source>
</evidence>
<keyword evidence="4" id="KW-0378">Hydrolase</keyword>
<feature type="domain" description="Nephrocystin 3-like N-terminal" evidence="8">
    <location>
        <begin position="356"/>
        <end position="516"/>
    </location>
</feature>
<comment type="function">
    <text evidence="1 4">Involved in inositol deacylation of GPI-anchored proteins which plays important roles in the quality control and ER-associated degradation of GPI-anchored proteins.</text>
</comment>
<organism evidence="9 10">
    <name type="scientific">Viridothelium virens</name>
    <name type="common">Speckled blister lichen</name>
    <name type="synonym">Trypethelium virens</name>
    <dbReference type="NCBI Taxonomy" id="1048519"/>
    <lineage>
        <taxon>Eukaryota</taxon>
        <taxon>Fungi</taxon>
        <taxon>Dikarya</taxon>
        <taxon>Ascomycota</taxon>
        <taxon>Pezizomycotina</taxon>
        <taxon>Dothideomycetes</taxon>
        <taxon>Dothideomycetes incertae sedis</taxon>
        <taxon>Trypetheliales</taxon>
        <taxon>Trypetheliaceae</taxon>
        <taxon>Viridothelium</taxon>
    </lineage>
</organism>
<accession>A0A6A6H2U7</accession>
<comment type="similarity">
    <text evidence="4">Belongs to the GPI inositol-deacylase family.</text>
</comment>
<dbReference type="InterPro" id="IPR012908">
    <property type="entry name" value="PGAP1-ab_dom-like"/>
</dbReference>
<dbReference type="SUPFAM" id="SSF50978">
    <property type="entry name" value="WD40 repeat-like"/>
    <property type="match status" value="1"/>
</dbReference>
<evidence type="ECO:0000259" key="8">
    <source>
        <dbReference type="Pfam" id="PF24883"/>
    </source>
</evidence>
<dbReference type="SUPFAM" id="SSF69322">
    <property type="entry name" value="Tricorn protease domain 2"/>
    <property type="match status" value="1"/>
</dbReference>
<dbReference type="InterPro" id="IPR029058">
    <property type="entry name" value="AB_hydrolase_fold"/>
</dbReference>
<reference evidence="9" key="1">
    <citation type="journal article" date="2020" name="Stud. Mycol.">
        <title>101 Dothideomycetes genomes: a test case for predicting lifestyles and emergence of pathogens.</title>
        <authorList>
            <person name="Haridas S."/>
            <person name="Albert R."/>
            <person name="Binder M."/>
            <person name="Bloem J."/>
            <person name="Labutti K."/>
            <person name="Salamov A."/>
            <person name="Andreopoulos B."/>
            <person name="Baker S."/>
            <person name="Barry K."/>
            <person name="Bills G."/>
            <person name="Bluhm B."/>
            <person name="Cannon C."/>
            <person name="Castanera R."/>
            <person name="Culley D."/>
            <person name="Daum C."/>
            <person name="Ezra D."/>
            <person name="Gonzalez J."/>
            <person name="Henrissat B."/>
            <person name="Kuo A."/>
            <person name="Liang C."/>
            <person name="Lipzen A."/>
            <person name="Lutzoni F."/>
            <person name="Magnuson J."/>
            <person name="Mondo S."/>
            <person name="Nolan M."/>
            <person name="Ohm R."/>
            <person name="Pangilinan J."/>
            <person name="Park H.-J."/>
            <person name="Ramirez L."/>
            <person name="Alfaro M."/>
            <person name="Sun H."/>
            <person name="Tritt A."/>
            <person name="Yoshinaga Y."/>
            <person name="Zwiers L.-H."/>
            <person name="Turgeon B."/>
            <person name="Goodwin S."/>
            <person name="Spatafora J."/>
            <person name="Crous P."/>
            <person name="Grigoriev I."/>
        </authorList>
    </citation>
    <scope>NUCLEOTIDE SEQUENCE</scope>
    <source>
        <strain evidence="9">Tuck. ex Michener</strain>
    </source>
</reference>
<dbReference type="GO" id="GO:0015031">
    <property type="term" value="P:protein transport"/>
    <property type="evidence" value="ECO:0007669"/>
    <property type="project" value="UniProtKB-KW"/>
</dbReference>
<dbReference type="SUPFAM" id="SSF53474">
    <property type="entry name" value="alpha/beta-Hydrolases"/>
    <property type="match status" value="1"/>
</dbReference>
<dbReference type="InterPro" id="IPR001680">
    <property type="entry name" value="WD40_rpt"/>
</dbReference>
<evidence type="ECO:0000256" key="1">
    <source>
        <dbReference type="ARBA" id="ARBA00003496"/>
    </source>
</evidence>
<dbReference type="EMBL" id="ML991818">
    <property type="protein sequence ID" value="KAF2232191.1"/>
    <property type="molecule type" value="Genomic_DNA"/>
</dbReference>
<dbReference type="Pfam" id="PF07819">
    <property type="entry name" value="PGAP1"/>
    <property type="match status" value="1"/>
</dbReference>
<feature type="domain" description="GPI inositol-deacylase PGAP1-like alpha/beta" evidence="6">
    <location>
        <begin position="72"/>
        <end position="201"/>
    </location>
</feature>
<dbReference type="Gene3D" id="3.40.50.1820">
    <property type="entry name" value="alpha/beta hydrolase"/>
    <property type="match status" value="1"/>
</dbReference>
<evidence type="ECO:0000256" key="4">
    <source>
        <dbReference type="RuleBase" id="RU365011"/>
    </source>
</evidence>
<keyword evidence="4" id="KW-0472">Membrane</keyword>
<sequence>MERVLYFRRRTSPEESLSRLEQALNGLNPRRPQLGRSAASETNESITGAEDSKGSLGLNLLYAVEEPLIDFIFVHGLGGGSRKSWAFSSDAYHYWPKEWLSRDQEFRCVRVHSFGYKADLFDKRESVADIYDFALALLREIEQSPEIRRSKTRIVLIAHSMGGIVCKKAYMLAREDPSTQELASRIHTMYFFGTPHRGSDLVKSLEKILKISYGPKHYVSDLRRNSSSITAVNDGFRHFAEDLQLWSFYETLPCNLFVTNALIVDKGSATLGYARERTSLLNADHRSMNKFDLPSDPNYKTIRNAFITTIDSILSDVSQSSSSTAKEQHDRLVQLTGIAEPPLDDLIALEDMKVTGSCEWLTSKESYVSWRTPWSNSRAIFWLTGIAASGKSVLCSHVVSNVQEQNSGCSYFFFKHGNAVKSSIASCLISLAYQMAMSNESILQRLLDVGETSSPWDRWDEKTIWRKLFIGCIFKETRPMPHFWILDALDECQRYPILLTFLAQVPPYLRVFLTSRNTAEVEQGVTRLSSVAIRYEIQPEDTLGDLKVFVESRMDLLPTDDERGRTKLKDRILGKASGCFLWTALVVQELQHTYSEEGAEEVLNDVPTDMDDLYAKMLDNIPTNARARKLAKSLFTWALSSFRALNLDEMQCAIKLDTGETVHHLDRTISAVCGQLIRVDKSHHVQIIHQTAKTWLLDQNVCADFEIDRAQSHSRVAQSCLRLLVENLSKGARFRRTSAMSSTLAAYPELTDYACFFFSDHLQKCSSDNSKTWNLLHEFFHGSVLSWIEHLARSGRIYNITRTASNLRAYLTRRAKHLAPFSAEKESMEAWINDLIRLSARFRACLMTSPASIHTLIPALCPVESVISRTFASRQRGLIMDGLLDQTWPDCLGRIDYLNQYASAVSHGERYSAVAVSNGTVFLYYRDSLQVFCSLNHERRVNILKFSGEDQYLATASSRMIKIWALGSRTMLWAFSLTHQALAINFLHENGMLAAAVQGNYTISWDLQEGLEIKRWQWIDCIYYNALHQKPRQPPGKALFSTNNALLAVYYRGLPVYLFDTENEYHIGYCSRQGSRLSDGSAAHYTIDALDFNPSPEIDILIVSYGDGELAMFDLYSTEMLYSRPSVYAHSLACSPDGRLLVTGSSRGTIEIFEFGGTQGQDLSLIYRIDSFEDGIRGIAFSSDSLRFADIRGSQFRIWEPAVLARTDLDEGSQSELSQAIALAPKSVSMLEGPPEAEVTTLSCHSSGNVVFCGKQDGSVVYFDTHLARQGGVLYRHALNVAVTCTVYSEGNCTLATADESGRVLIRTLIESTTEYRVECDVSEIRSDESLTALLYNSSGTRILLQGTRSAEIWTIEGEQIGSSIPLESEHVTIYANSPTPEAFTLTSNHSLRTFSWANAAEIQPYLDEKLADLKLTHRDSSPSNFAPIQPQRRHREDLPRQSSGYIVYHQRVDRSTISDFSSLLIWPLSTITVSDPYPAPLKVPYLENLTRRVLQIIAVPGNLLLFIDTDYWVCSLDLASSSSIKHAVHRHFFVLSEWRSSNRDFIIAFVPANQEFIVARRHGLLVFRRGLECREQWTVFGSR</sequence>
<evidence type="ECO:0000256" key="3">
    <source>
        <dbReference type="ARBA" id="ARBA00022737"/>
    </source>
</evidence>
<proteinExistence type="inferred from homology"/>